<feature type="domain" description="Sigma-54 factor interaction" evidence="3">
    <location>
        <begin position="138"/>
        <end position="370"/>
    </location>
</feature>
<evidence type="ECO:0000256" key="1">
    <source>
        <dbReference type="ARBA" id="ARBA00022741"/>
    </source>
</evidence>
<dbReference type="OrthoDB" id="9761705at2"/>
<dbReference type="GO" id="GO:0006355">
    <property type="term" value="P:regulation of DNA-templated transcription"/>
    <property type="evidence" value="ECO:0007669"/>
    <property type="project" value="InterPro"/>
</dbReference>
<protein>
    <submittedName>
        <fullName evidence="4">Sigma54 specific transcriptional regulator, Fis family</fullName>
    </submittedName>
</protein>
<sequence length="456" mass="50665">MKTDRWAYENLEVYVWEGKYEIADRVTRFLTPLGVEVIRAGALEALPEGARTRPCLAVISVSVIGAARFTALDWEAAHGMPVIWVAAPGRESDPGRFPPEYAHILPDDFTGADLRNQIGKLLPQMMATDDHGDRHAELVAGSPAMQRLLSQVDTFADFGSNVLLYGETGAGKERIAQLFHERNKTYGKGPFVPVNCGAIPDGLFESQFFGHAKGAFTGASFAHRGFFEQANGGTLFLDEIGDLPLFQQVKLLRVLEENVVTRLGSTMNVKLDFRLVAATNKDLRDAVRQGRFRADLFFRLAVIEMRIPSLEERGMADKVALLTAFLRHMMGAAALDALPPMPDWIKGAVGTAYFAGNVRELRNLAERMGIAVRQAGDWDPERIRPLFSMLHPGAFDGSDRHADWRNDADERRRILAALDANGWRRQDTAASLGISRKVLWEKMRKYQIADSEAEPA</sequence>
<dbReference type="Gene3D" id="3.40.50.300">
    <property type="entry name" value="P-loop containing nucleotide triphosphate hydrolases"/>
    <property type="match status" value="1"/>
</dbReference>
<evidence type="ECO:0000256" key="2">
    <source>
        <dbReference type="ARBA" id="ARBA00022840"/>
    </source>
</evidence>
<organism evidence="4">
    <name type="scientific">Cupriavidus pinatubonensis (strain JMP 134 / LMG 1197)</name>
    <name type="common">Cupriavidus necator (strain JMP 134)</name>
    <dbReference type="NCBI Taxonomy" id="264198"/>
    <lineage>
        <taxon>Bacteria</taxon>
        <taxon>Pseudomonadati</taxon>
        <taxon>Pseudomonadota</taxon>
        <taxon>Betaproteobacteria</taxon>
        <taxon>Burkholderiales</taxon>
        <taxon>Burkholderiaceae</taxon>
        <taxon>Cupriavidus</taxon>
    </lineage>
</organism>
<dbReference type="HOGENOM" id="CLU_000445_7_0_4"/>
<dbReference type="SMART" id="SM00382">
    <property type="entry name" value="AAA"/>
    <property type="match status" value="1"/>
</dbReference>
<dbReference type="PANTHER" id="PTHR32071">
    <property type="entry name" value="TRANSCRIPTIONAL REGULATORY PROTEIN"/>
    <property type="match status" value="1"/>
</dbReference>
<evidence type="ECO:0000259" key="3">
    <source>
        <dbReference type="PROSITE" id="PS50045"/>
    </source>
</evidence>
<dbReference type="PRINTS" id="PR01590">
    <property type="entry name" value="HTHFIS"/>
</dbReference>
<dbReference type="CDD" id="cd00009">
    <property type="entry name" value="AAA"/>
    <property type="match status" value="1"/>
</dbReference>
<dbReference type="Gene3D" id="1.10.10.60">
    <property type="entry name" value="Homeodomain-like"/>
    <property type="match status" value="1"/>
</dbReference>
<dbReference type="InterPro" id="IPR025943">
    <property type="entry name" value="Sigma_54_int_dom_ATP-bd_2"/>
</dbReference>
<proteinExistence type="predicted"/>
<dbReference type="InterPro" id="IPR003593">
    <property type="entry name" value="AAA+_ATPase"/>
</dbReference>
<dbReference type="STRING" id="264198.Reut_B5417"/>
<accession>Q46Q22</accession>
<dbReference type="KEGG" id="reu:Reut_B5417"/>
<dbReference type="FunFam" id="3.40.50.300:FF:000006">
    <property type="entry name" value="DNA-binding transcriptional regulator NtrC"/>
    <property type="match status" value="1"/>
</dbReference>
<dbReference type="PROSITE" id="PS50045">
    <property type="entry name" value="SIGMA54_INTERACT_4"/>
    <property type="match status" value="1"/>
</dbReference>
<dbReference type="PROSITE" id="PS00675">
    <property type="entry name" value="SIGMA54_INTERACT_1"/>
    <property type="match status" value="1"/>
</dbReference>
<dbReference type="Pfam" id="PF00158">
    <property type="entry name" value="Sigma54_activat"/>
    <property type="match status" value="1"/>
</dbReference>
<evidence type="ECO:0000313" key="4">
    <source>
        <dbReference type="EMBL" id="AAZ64762.1"/>
    </source>
</evidence>
<dbReference type="eggNOG" id="COG2204">
    <property type="taxonomic scope" value="Bacteria"/>
</dbReference>
<dbReference type="SUPFAM" id="SSF52540">
    <property type="entry name" value="P-loop containing nucleoside triphosphate hydrolases"/>
    <property type="match status" value="1"/>
</dbReference>
<dbReference type="InterPro" id="IPR002078">
    <property type="entry name" value="Sigma_54_int"/>
</dbReference>
<dbReference type="SUPFAM" id="SSF46689">
    <property type="entry name" value="Homeodomain-like"/>
    <property type="match status" value="1"/>
</dbReference>
<keyword evidence="1" id="KW-0547">Nucleotide-binding</keyword>
<gene>
    <name evidence="4" type="ordered locus">Reut_B5417</name>
</gene>
<name>Q46Q22_CUPPJ</name>
<keyword evidence="2" id="KW-0067">ATP-binding</keyword>
<reference evidence="4" key="1">
    <citation type="submission" date="2005-08" db="EMBL/GenBank/DDBJ databases">
        <title>Complete sequence of chromosome 2 of Ralstonia eutropha JMP134.</title>
        <authorList>
            <person name="Copeland A."/>
            <person name="Lucas S."/>
            <person name="Lapidus A."/>
            <person name="Barry K."/>
            <person name="Detter J.C."/>
            <person name="Glavina T."/>
            <person name="Hammon N."/>
            <person name="Israni S."/>
            <person name="Pitluck S."/>
            <person name="Goltsman E."/>
            <person name="Martinez M."/>
            <person name="Schmutz J."/>
            <person name="Larimer F."/>
            <person name="Land M."/>
            <person name="Lykidis A."/>
            <person name="Richardson P."/>
        </authorList>
    </citation>
    <scope>NUCLEOTIDE SEQUENCE [LARGE SCALE GENOMIC DNA]</scope>
    <source>
        <strain evidence="4">JMP134</strain>
    </source>
</reference>
<dbReference type="PROSITE" id="PS00676">
    <property type="entry name" value="SIGMA54_INTERACT_2"/>
    <property type="match status" value="1"/>
</dbReference>
<dbReference type="InterPro" id="IPR027417">
    <property type="entry name" value="P-loop_NTPase"/>
</dbReference>
<dbReference type="AlphaFoldDB" id="Q46Q22"/>
<dbReference type="InterPro" id="IPR002197">
    <property type="entry name" value="HTH_Fis"/>
</dbReference>
<dbReference type="EMBL" id="CP000091">
    <property type="protein sequence ID" value="AAZ64762.1"/>
    <property type="molecule type" value="Genomic_DNA"/>
</dbReference>
<dbReference type="InterPro" id="IPR025662">
    <property type="entry name" value="Sigma_54_int_dom_ATP-bd_1"/>
</dbReference>
<dbReference type="GO" id="GO:0043565">
    <property type="term" value="F:sequence-specific DNA binding"/>
    <property type="evidence" value="ECO:0007669"/>
    <property type="project" value="InterPro"/>
</dbReference>
<dbReference type="Pfam" id="PF02954">
    <property type="entry name" value="HTH_8"/>
    <property type="match status" value="1"/>
</dbReference>
<dbReference type="GO" id="GO:0005524">
    <property type="term" value="F:ATP binding"/>
    <property type="evidence" value="ECO:0007669"/>
    <property type="project" value="UniProtKB-KW"/>
</dbReference>
<dbReference type="InterPro" id="IPR009057">
    <property type="entry name" value="Homeodomain-like_sf"/>
</dbReference>